<feature type="compositionally biased region" description="Low complexity" evidence="4">
    <location>
        <begin position="2069"/>
        <end position="2079"/>
    </location>
</feature>
<dbReference type="InterPro" id="IPR045851">
    <property type="entry name" value="AMP-bd_C_sf"/>
</dbReference>
<gene>
    <name evidence="6" type="ORF">ACFQW9_22325</name>
</gene>
<dbReference type="Gene3D" id="2.30.38.10">
    <property type="entry name" value="Luciferase, Domain 3"/>
    <property type="match status" value="1"/>
</dbReference>
<dbReference type="Gene3D" id="3.30.559.10">
    <property type="entry name" value="Chloramphenicol acetyltransferase-like domain"/>
    <property type="match status" value="2"/>
</dbReference>
<dbReference type="SUPFAM" id="SSF56801">
    <property type="entry name" value="Acetyl-CoA synthetase-like"/>
    <property type="match status" value="2"/>
</dbReference>
<feature type="domain" description="Carrier" evidence="5">
    <location>
        <begin position="1012"/>
        <end position="1086"/>
    </location>
</feature>
<dbReference type="InterPro" id="IPR042099">
    <property type="entry name" value="ANL_N_sf"/>
</dbReference>
<dbReference type="CDD" id="cd19531">
    <property type="entry name" value="LCL_NRPS-like"/>
    <property type="match status" value="1"/>
</dbReference>
<keyword evidence="2" id="KW-0596">Phosphopantetheine</keyword>
<dbReference type="InterPro" id="IPR020802">
    <property type="entry name" value="TesA-like"/>
</dbReference>
<evidence type="ECO:0000313" key="7">
    <source>
        <dbReference type="Proteomes" id="UP001596509"/>
    </source>
</evidence>
<dbReference type="Gene3D" id="3.30.300.30">
    <property type="match status" value="2"/>
</dbReference>
<dbReference type="SMART" id="SM00823">
    <property type="entry name" value="PKS_PP"/>
    <property type="match status" value="2"/>
</dbReference>
<dbReference type="InterPro" id="IPR020845">
    <property type="entry name" value="AMP-binding_CS"/>
</dbReference>
<feature type="domain" description="Carrier" evidence="5">
    <location>
        <begin position="2082"/>
        <end position="2157"/>
    </location>
</feature>
<dbReference type="Pfam" id="PF00975">
    <property type="entry name" value="Thioesterase"/>
    <property type="match status" value="1"/>
</dbReference>
<accession>A0ABW2MIF2</accession>
<protein>
    <submittedName>
        <fullName evidence="6">Non-ribosomal peptide synthetase</fullName>
    </submittedName>
</protein>
<dbReference type="InterPro" id="IPR025110">
    <property type="entry name" value="AMP-bd_C"/>
</dbReference>
<dbReference type="Pfam" id="PF00668">
    <property type="entry name" value="Condensation"/>
    <property type="match status" value="2"/>
</dbReference>
<dbReference type="Proteomes" id="UP001596509">
    <property type="component" value="Unassembled WGS sequence"/>
</dbReference>
<dbReference type="InterPro" id="IPR001031">
    <property type="entry name" value="Thioesterase"/>
</dbReference>
<dbReference type="NCBIfam" id="NF003417">
    <property type="entry name" value="PRK04813.1"/>
    <property type="match status" value="2"/>
</dbReference>
<name>A0ABW2MIF2_9ACTN</name>
<dbReference type="PANTHER" id="PTHR45527:SF1">
    <property type="entry name" value="FATTY ACID SYNTHASE"/>
    <property type="match status" value="1"/>
</dbReference>
<dbReference type="Gene3D" id="3.40.50.1820">
    <property type="entry name" value="alpha/beta hydrolase"/>
    <property type="match status" value="2"/>
</dbReference>
<dbReference type="InterPro" id="IPR000873">
    <property type="entry name" value="AMP-dep_synth/lig_dom"/>
</dbReference>
<dbReference type="NCBIfam" id="TIGR01733">
    <property type="entry name" value="AA-adenyl-dom"/>
    <property type="match status" value="2"/>
</dbReference>
<dbReference type="SUPFAM" id="SSF52777">
    <property type="entry name" value="CoA-dependent acyltransferases"/>
    <property type="match status" value="4"/>
</dbReference>
<dbReference type="Gene3D" id="3.30.559.30">
    <property type="entry name" value="Nonribosomal peptide synthetase, condensation domain"/>
    <property type="match status" value="2"/>
</dbReference>
<evidence type="ECO:0000313" key="6">
    <source>
        <dbReference type="EMBL" id="MFC7353385.1"/>
    </source>
</evidence>
<comment type="cofactor">
    <cofactor evidence="1">
        <name>pantetheine 4'-phosphate</name>
        <dbReference type="ChEBI" id="CHEBI:47942"/>
    </cofactor>
</comment>
<dbReference type="InterPro" id="IPR029058">
    <property type="entry name" value="AB_hydrolase_fold"/>
</dbReference>
<feature type="region of interest" description="Disordered" evidence="4">
    <location>
        <begin position="2062"/>
        <end position="2085"/>
    </location>
</feature>
<dbReference type="PANTHER" id="PTHR45527">
    <property type="entry name" value="NONRIBOSOMAL PEPTIDE SYNTHETASE"/>
    <property type="match status" value="1"/>
</dbReference>
<dbReference type="SUPFAM" id="SSF47336">
    <property type="entry name" value="ACP-like"/>
    <property type="match status" value="2"/>
</dbReference>
<dbReference type="InterPro" id="IPR010071">
    <property type="entry name" value="AA_adenyl_dom"/>
</dbReference>
<dbReference type="SMART" id="SM00824">
    <property type="entry name" value="PKS_TE"/>
    <property type="match status" value="1"/>
</dbReference>
<keyword evidence="7" id="KW-1185">Reference proteome</keyword>
<organism evidence="6 7">
    <name type="scientific">Streptomyces caviscabies</name>
    <dbReference type="NCBI Taxonomy" id="90079"/>
    <lineage>
        <taxon>Bacteria</taxon>
        <taxon>Bacillati</taxon>
        <taxon>Actinomycetota</taxon>
        <taxon>Actinomycetes</taxon>
        <taxon>Kitasatosporales</taxon>
        <taxon>Streptomycetaceae</taxon>
        <taxon>Streptomyces</taxon>
    </lineage>
</organism>
<evidence type="ECO:0000256" key="4">
    <source>
        <dbReference type="SAM" id="MobiDB-lite"/>
    </source>
</evidence>
<dbReference type="EMBL" id="JBHTCK010000006">
    <property type="protein sequence ID" value="MFC7353385.1"/>
    <property type="molecule type" value="Genomic_DNA"/>
</dbReference>
<dbReference type="Pfam" id="PF00501">
    <property type="entry name" value="AMP-binding"/>
    <property type="match status" value="2"/>
</dbReference>
<dbReference type="Gene3D" id="3.40.50.12780">
    <property type="entry name" value="N-terminal domain of ligase-like"/>
    <property type="match status" value="1"/>
</dbReference>
<dbReference type="Gene3D" id="3.40.50.980">
    <property type="match status" value="2"/>
</dbReference>
<dbReference type="Pfam" id="PF13193">
    <property type="entry name" value="AMP-binding_C"/>
    <property type="match status" value="2"/>
</dbReference>
<dbReference type="PROSITE" id="PS50075">
    <property type="entry name" value="CARRIER"/>
    <property type="match status" value="2"/>
</dbReference>
<dbReference type="Pfam" id="PF00550">
    <property type="entry name" value="PP-binding"/>
    <property type="match status" value="2"/>
</dbReference>
<dbReference type="RefSeq" id="WP_319283529.1">
    <property type="nucleotide sequence ID" value="NZ_JBHTCK010000006.1"/>
</dbReference>
<evidence type="ECO:0000256" key="2">
    <source>
        <dbReference type="ARBA" id="ARBA00022450"/>
    </source>
</evidence>
<evidence type="ECO:0000259" key="5">
    <source>
        <dbReference type="PROSITE" id="PS50075"/>
    </source>
</evidence>
<comment type="caution">
    <text evidence="6">The sequence shown here is derived from an EMBL/GenBank/DDBJ whole genome shotgun (WGS) entry which is preliminary data.</text>
</comment>
<dbReference type="PROSITE" id="PS00012">
    <property type="entry name" value="PHOSPHOPANTETHEINE"/>
    <property type="match status" value="2"/>
</dbReference>
<dbReference type="Gene3D" id="1.10.1200.10">
    <property type="entry name" value="ACP-like"/>
    <property type="match status" value="1"/>
</dbReference>
<evidence type="ECO:0000256" key="3">
    <source>
        <dbReference type="ARBA" id="ARBA00022553"/>
    </source>
</evidence>
<reference evidence="7" key="1">
    <citation type="journal article" date="2019" name="Int. J. Syst. Evol. Microbiol.">
        <title>The Global Catalogue of Microorganisms (GCM) 10K type strain sequencing project: providing services to taxonomists for standard genome sequencing and annotation.</title>
        <authorList>
            <consortium name="The Broad Institute Genomics Platform"/>
            <consortium name="The Broad Institute Genome Sequencing Center for Infectious Disease"/>
            <person name="Wu L."/>
            <person name="Ma J."/>
        </authorList>
    </citation>
    <scope>NUCLEOTIDE SEQUENCE [LARGE SCALE GENOMIC DNA]</scope>
    <source>
        <strain evidence="7">ICMP 19430</strain>
    </source>
</reference>
<dbReference type="InterPro" id="IPR023213">
    <property type="entry name" value="CAT-like_dom_sf"/>
</dbReference>
<evidence type="ECO:0000256" key="1">
    <source>
        <dbReference type="ARBA" id="ARBA00001957"/>
    </source>
</evidence>
<dbReference type="InterPro" id="IPR036736">
    <property type="entry name" value="ACP-like_sf"/>
</dbReference>
<dbReference type="CDD" id="cd17646">
    <property type="entry name" value="A_NRPS_AB3403-like"/>
    <property type="match status" value="1"/>
</dbReference>
<dbReference type="InterPro" id="IPR001242">
    <property type="entry name" value="Condensation_dom"/>
</dbReference>
<proteinExistence type="predicted"/>
<dbReference type="CDD" id="cd17643">
    <property type="entry name" value="A_NRPS_Cytc1-like"/>
    <property type="match status" value="1"/>
</dbReference>
<sequence>MTTGLPGAAEPEFYEFRASRAQHRMYFLQQLAGDAPTYHLPLFHRLDGAVDSRALRGAAEALVQRHEALRTTFAAREGELFQLISPDAGFEWREYDVRDAEDPEAAAEAWTRDEAARPFDLAEGPLFRAGLLRVGDRDAVLLLGMHHIVADGWSTEILLREFTATYTALVNGEDPAAPEEPEFQYADYSAWQDEWLESPQAKRQREHWEAELAGELPVLRLPVTRQPSTDAPAGNGGTATPVARGAGADLAFPLPSAARQLRELCADANATFFMGLLAAFDILLSRYTGHDDIVVGTPIAGRHRDEFADTVGLFINTTVFRADLSADPTFRELLGQVRDRVLAAQGRQDLPFEELVRMKNPDRTADASPLFQVMFGMNETGDEELRLPGITARPVPVDSGTAKFDLTLDVAETADGGAAGVFEYRTDLFDDRTVGALAEHYGRLIEEIVAHPDAPVSSLRMLSDAQYAELAPPPAPGRTDARPEPVHERFARWAARTPDAVALVDGDTTIGFAELDARADRLAHRLRAHGVGPGTLVGLSMERSAALVTGLLAVLKAGGAYVPLDPAYPVERLRHMVEDSGLRTILTGGAVPRWWEGFDGDVLDAEDTAGDGPAGPPSGGAGPDDLAYVIYTSGSTGRPKGVLIPHRNISRLFTSTDRWFGFGEQDVWTLFHSYAFDFSVWELWGALAHGGRLVIVPYETSREPAAFLRLLREQRVTVLNQTPSAFYQLIRAEEAGRTGDSEAAPGSPAGGLALRQVIFGGEALDPHALRDWFARHGDVTPRLVNMYGITETTVHVTYRPITLEDLRAGAGSVIGEPIDDLRLYILDRHGSPVPPGVTGELYVGGSGLADGYLNRPELTAERFVPHPFSTAPATGSGERLYRTGDLARRLPDGDLEYGGRIDSQIQLRGFRVELGEVESALTEHEGVHEAVVVLHTDAEGHAALAAYVTARGADPAPEALRGHAARRLPGYMIPSTFTVLPEFPLTANGKVDRAKLPDPAARTAHREAEFTAPSTPAEETLASVWARALGVERVGVDDNYFALGGDSIRSIRLLSLAREAGLEIGFTDLMTHQTVRTLAAVARTPEEPAGRRTYRPFSLLPAADRARVPDGVTDAYPMTRLQGGMLFHSDLSGAGTEYHNVSTYRLEAGFCERSWRDTVAGLLRRHEILRTSFDLSRFDEPMQLVWEHVPLPLTFEDLRGLTGAELDAAADRRFERERAAPFDPLTAPLIRFHVQRRTDDTLQLFISEHHAILDGWSERSLFAELLLGYGRGLAGAAPVTAPPPAARFASYVRLEREATADEESRRFWADRLAGSTLTRLPGTPAAAREAARPVMGIDERPVPEAVHRGLTALARDLGVPLRTVLLAAHLRVLSLLTGTDDVVTGAVLGGRSEERDGDLALGVFLNTLPVRARLTGGTWADLVRDTAELDLAIQRHRRFPLSEIVREAGTSELFEAFFNYTHFHVEASVSSVPDAAETSDGSPVPAPVRVLDERGIAHTNFPFGAEFFRDGTDGALGLGLRHDATRFDAESVERAHGYYAAALAALATDPEARYESADLLSAAEHRALAEANATAEVFDRPHVLHTLVEEQARRTPDAPAVRYDGQTLGYRELDDRADLLAARLRARGAGPGRFVAVLVERCLELPVLLLAVLKSGAAYVPLDPDHPEQRLRGILDDAGISLVISAAPWDAKIAGPGVEVVRPGDAGTTAPDERIHAAAGPADPAYMIFTSGSTGKPKGVVVSHRAIANRLLWMQRAYGLRPGEPVLHKTPTTFDVSVWELFWPLLAGGVLVVAKPGGHRDPAYLAALIEAESVTTAHFVPSMLQAFVEDPATAGCTGLTRVVCSGEALPYDLQERFLARFPAELHNLYGPTEAAVDVTHWTCVDDGSGIVPIGRPVANTELHVLDRHGLPVPQGVTGELYLGGVQLAEGYHRRPDLTGASFVRHTDGRGVTRRLYRTGDLVRRLPGGALEYRGRTDAQIKLRGFRIELGEIEAVLSAHPSVAECAVLLREERLAAYYVPAPGAAPEPASLAARLRAALPAYMVPTAWSPLAAMPLTHSGKLDRKRLPDPTAAPAGDRPAAPPRDAREQRLLEIWAELLGRSGFGIHDDFFDAGGHSLLALRLISRINAAYGTALGVSAVLAHPTVARQAALLRDGHGTDGRPGAAVPLAGGGGQPPLFLVHPVGGGVLCYREAAAVLGTGRPVHGLPAPGLTPGTPPAATVRELADLGLRAVREVQPAGPYRLGGWSFGGLVAYEMAHTLTEQGEDVALLALLDTGFPGTGGAPDTLLADFAEDLLRSAGLGMPEPLAASLAAAQAAGHEEDGLRTVRDELIRQDAGAGLTPGELARHYAVFRANTLAAAAYRPPAHRGAVHFYQSTDGARLGSARAWARAVRGPLVVRELDTDHYGIVRGAHIRETAKDMEKIMGEGLDR</sequence>
<dbReference type="InterPro" id="IPR020806">
    <property type="entry name" value="PKS_PP-bd"/>
</dbReference>
<dbReference type="PROSITE" id="PS00455">
    <property type="entry name" value="AMP_BINDING"/>
    <property type="match status" value="2"/>
</dbReference>
<keyword evidence="3" id="KW-0597">Phosphoprotein</keyword>
<dbReference type="InterPro" id="IPR006162">
    <property type="entry name" value="Ppantetheine_attach_site"/>
</dbReference>
<dbReference type="SUPFAM" id="SSF53474">
    <property type="entry name" value="alpha/beta-Hydrolases"/>
    <property type="match status" value="1"/>
</dbReference>
<dbReference type="InterPro" id="IPR009081">
    <property type="entry name" value="PP-bd_ACP"/>
</dbReference>